<name>A0A399EFG5_9DEIN</name>
<comment type="caution">
    <text evidence="1">The sequence shown here is derived from an EMBL/GenBank/DDBJ whole genome shotgun (WGS) entry which is preliminary data.</text>
</comment>
<sequence>MSKIYALDLKSETVGNATHLALLTDEEADDLNRVSGDLYETGELEVVGRWGNENCFLMRHYLGHGCVLDLHDPEAAWANVDANALDELLGSEQVAALVQRIRGGYSSKWDGQNVVGQLDEDAQAALAELQQLIYACDRLPDGYGYWPVDEALRHYQLQASDLNLVNSQGVEALVEHLRQDCLGYGIWLDRAELWGWVRNRLEQELERGGE</sequence>
<reference evidence="1 2" key="1">
    <citation type="submission" date="2018-08" db="EMBL/GenBank/DDBJ databases">
        <title>Meiothermus roseus NBRC 110900 genome sequencing project.</title>
        <authorList>
            <person name="Da Costa M.S."/>
            <person name="Albuquerque L."/>
            <person name="Raposo P."/>
            <person name="Froufe H.J.C."/>
            <person name="Barroso C.S."/>
            <person name="Egas C."/>
        </authorList>
    </citation>
    <scope>NUCLEOTIDE SEQUENCE [LARGE SCALE GENOMIC DNA]</scope>
    <source>
        <strain evidence="1 2">NBRC 110900</strain>
    </source>
</reference>
<proteinExistence type="predicted"/>
<accession>A0A399EFG5</accession>
<evidence type="ECO:0000313" key="1">
    <source>
        <dbReference type="EMBL" id="RIH81889.1"/>
    </source>
</evidence>
<dbReference type="RefSeq" id="WP_119280562.1">
    <property type="nucleotide sequence ID" value="NZ_QWLA01000129.1"/>
</dbReference>
<dbReference type="Proteomes" id="UP000265341">
    <property type="component" value="Unassembled WGS sequence"/>
</dbReference>
<protein>
    <submittedName>
        <fullName evidence="1">Uncharacterized protein</fullName>
    </submittedName>
</protein>
<dbReference type="AlphaFoldDB" id="A0A399EFG5"/>
<organism evidence="1 2">
    <name type="scientific">Calidithermus roseus</name>
    <dbReference type="NCBI Taxonomy" id="1644118"/>
    <lineage>
        <taxon>Bacteria</taxon>
        <taxon>Thermotogati</taxon>
        <taxon>Deinococcota</taxon>
        <taxon>Deinococci</taxon>
        <taxon>Thermales</taxon>
        <taxon>Thermaceae</taxon>
        <taxon>Calidithermus</taxon>
    </lineage>
</organism>
<gene>
    <name evidence="1" type="ORF">Mrose_03512</name>
</gene>
<evidence type="ECO:0000313" key="2">
    <source>
        <dbReference type="Proteomes" id="UP000265341"/>
    </source>
</evidence>
<dbReference type="EMBL" id="QWLA01000129">
    <property type="protein sequence ID" value="RIH81889.1"/>
    <property type="molecule type" value="Genomic_DNA"/>
</dbReference>
<keyword evidence="2" id="KW-1185">Reference proteome</keyword>